<dbReference type="EMBL" id="SUMD01000004">
    <property type="protein sequence ID" value="TJZ78266.1"/>
    <property type="molecule type" value="Genomic_DNA"/>
</dbReference>
<dbReference type="InterPro" id="IPR047958">
    <property type="entry name" value="B-4DMT-like"/>
</dbReference>
<protein>
    <recommendedName>
        <fullName evidence="5">B-4DMT family transporter</fullName>
    </recommendedName>
</protein>
<feature type="region of interest" description="Disordered" evidence="1">
    <location>
        <begin position="178"/>
        <end position="237"/>
    </location>
</feature>
<feature type="transmembrane region" description="Helical" evidence="2">
    <location>
        <begin position="114"/>
        <end position="137"/>
    </location>
</feature>
<gene>
    <name evidence="3" type="ORF">FCG67_09355</name>
</gene>
<dbReference type="NCBIfam" id="NF037996">
    <property type="entry name" value="B-4DMT"/>
    <property type="match status" value="1"/>
</dbReference>
<feature type="compositionally biased region" description="Polar residues" evidence="1">
    <location>
        <begin position="203"/>
        <end position="212"/>
    </location>
</feature>
<name>A0ABY2RKH4_9NOCA</name>
<feature type="transmembrane region" description="Helical" evidence="2">
    <location>
        <begin position="75"/>
        <end position="102"/>
    </location>
</feature>
<sequence length="237" mass="25216">MNSWLLRGLGMASVHVVTRVVLGLAVTQWPLHGSSLRWISLAFVVLVALLWGGLDGIRDARTAVDEESGADLTMMWLKAAAVAGVLAGAVSWLIGTITGIALGDNTLFFELTSGAAFTILLVFLPAMLAVTIGRFLVRREARKSGATAAPVAAGATGAYASEQDYDVVEAAEENYEASEWASEHGTGQGYYETDQGYYENDQAGRQQADDQTSGGGRHYVDDAPTEVFEAIKPENGK</sequence>
<keyword evidence="2" id="KW-1133">Transmembrane helix</keyword>
<proteinExistence type="predicted"/>
<evidence type="ECO:0000313" key="4">
    <source>
        <dbReference type="Proteomes" id="UP000305109"/>
    </source>
</evidence>
<dbReference type="Proteomes" id="UP000305109">
    <property type="component" value="Unassembled WGS sequence"/>
</dbReference>
<evidence type="ECO:0008006" key="5">
    <source>
        <dbReference type="Google" id="ProtNLM"/>
    </source>
</evidence>
<keyword evidence="4" id="KW-1185">Reference proteome</keyword>
<organism evidence="3 4">
    <name type="scientific">Rhodococcus oryzae</name>
    <dbReference type="NCBI Taxonomy" id="2571143"/>
    <lineage>
        <taxon>Bacteria</taxon>
        <taxon>Bacillati</taxon>
        <taxon>Actinomycetota</taxon>
        <taxon>Actinomycetes</taxon>
        <taxon>Mycobacteriales</taxon>
        <taxon>Nocardiaceae</taxon>
        <taxon>Rhodococcus</taxon>
    </lineage>
</organism>
<feature type="transmembrane region" description="Helical" evidence="2">
    <location>
        <begin position="35"/>
        <end position="54"/>
    </location>
</feature>
<comment type="caution">
    <text evidence="3">The sequence shown here is derived from an EMBL/GenBank/DDBJ whole genome shotgun (WGS) entry which is preliminary data.</text>
</comment>
<keyword evidence="2" id="KW-0812">Transmembrane</keyword>
<feature type="transmembrane region" description="Helical" evidence="2">
    <location>
        <begin position="12"/>
        <end position="29"/>
    </location>
</feature>
<evidence type="ECO:0000256" key="2">
    <source>
        <dbReference type="SAM" id="Phobius"/>
    </source>
</evidence>
<dbReference type="RefSeq" id="WP_136909213.1">
    <property type="nucleotide sequence ID" value="NZ_SUMD01000004.1"/>
</dbReference>
<evidence type="ECO:0000256" key="1">
    <source>
        <dbReference type="SAM" id="MobiDB-lite"/>
    </source>
</evidence>
<reference evidence="3 4" key="1">
    <citation type="submission" date="2019-04" db="EMBL/GenBank/DDBJ databases">
        <title>Rhodococcus oryzae sp. nov., a novel actinomycete isolated from rhizosphere soil of rice (Oryza sativa L.).</title>
        <authorList>
            <person name="Li C."/>
        </authorList>
    </citation>
    <scope>NUCLEOTIDE SEQUENCE [LARGE SCALE GENOMIC DNA]</scope>
    <source>
        <strain evidence="3 4">NEAU-CX67</strain>
    </source>
</reference>
<evidence type="ECO:0000313" key="3">
    <source>
        <dbReference type="EMBL" id="TJZ78266.1"/>
    </source>
</evidence>
<accession>A0ABY2RKH4</accession>
<keyword evidence="2" id="KW-0472">Membrane</keyword>